<feature type="binding site" evidence="6">
    <location>
        <position position="64"/>
    </location>
    <ligand>
        <name>ATP</name>
        <dbReference type="ChEBI" id="CHEBI:30616"/>
    </ligand>
</feature>
<keyword evidence="4 6" id="KW-0067">ATP-binding</keyword>
<evidence type="ECO:0000259" key="8">
    <source>
        <dbReference type="PROSITE" id="PS50011"/>
    </source>
</evidence>
<dbReference type="PROSITE" id="PS50011">
    <property type="entry name" value="PROTEIN_KINASE_DOM"/>
    <property type="match status" value="1"/>
</dbReference>
<keyword evidence="10" id="KW-1185">Reference proteome</keyword>
<accession>A0A8C9XGP5</accession>
<evidence type="ECO:0000256" key="2">
    <source>
        <dbReference type="ARBA" id="ARBA00022741"/>
    </source>
</evidence>
<dbReference type="InterPro" id="IPR011009">
    <property type="entry name" value="Kinase-like_dom_sf"/>
</dbReference>
<dbReference type="Gene3D" id="3.30.200.20">
    <property type="entry name" value="Phosphorylase Kinase, domain 1"/>
    <property type="match status" value="1"/>
</dbReference>
<protein>
    <recommendedName>
        <fullName evidence="8">Protein kinase domain-containing protein</fullName>
    </recommendedName>
</protein>
<keyword evidence="1" id="KW-0808">Transferase</keyword>
<dbReference type="SUPFAM" id="SSF56112">
    <property type="entry name" value="Protein kinase-like (PK-like)"/>
    <property type="match status" value="1"/>
</dbReference>
<dbReference type="InterPro" id="IPR017441">
    <property type="entry name" value="Protein_kinase_ATP_BS"/>
</dbReference>
<proteinExistence type="inferred from homology"/>
<dbReference type="Ensembl" id="ENSSLUT00000010815.1">
    <property type="protein sequence ID" value="ENSSLUP00000010487.1"/>
    <property type="gene ID" value="ENSSLUG00000004930.1"/>
</dbReference>
<dbReference type="AlphaFoldDB" id="A0A8C9XGP5"/>
<dbReference type="Proteomes" id="UP000694568">
    <property type="component" value="Unplaced"/>
</dbReference>
<dbReference type="GO" id="GO:0005737">
    <property type="term" value="C:cytoplasm"/>
    <property type="evidence" value="ECO:0007669"/>
    <property type="project" value="TreeGrafter"/>
</dbReference>
<sequence length="280" mass="32175">MISFCSLRIQWFLKKGTQETVPKDILSFYRFKSEFDCEDLLGKGAFGEVHKAKHKLTKKDYAVKIVRFKEVEKALREVIALSDLDHCNIVRYHTCWLEDSGYQGDNADDSGSSSESSMDYSFKYLYIQMELCDTDTLRVWIAKRNTQNVKKSLRGSKRRDETILQMLLQMASAVEYIHSKMLIHRDLKPANIMFGQAGEVKIGDFGLVTAENDDDAENLLERTVYKGTPSYMAPEQSQRTYDRKVDMFALGLICFEVLWKIPTGHERAVVSCLVTIQNCT</sequence>
<comment type="similarity">
    <text evidence="5">Belongs to the protein kinase superfamily. Ser/Thr protein kinase family. GCN2 subfamily.</text>
</comment>
<dbReference type="PROSITE" id="PS00107">
    <property type="entry name" value="PROTEIN_KINASE_ATP"/>
    <property type="match status" value="1"/>
</dbReference>
<evidence type="ECO:0000313" key="9">
    <source>
        <dbReference type="Ensembl" id="ENSSLUP00000010487.1"/>
    </source>
</evidence>
<evidence type="ECO:0000256" key="3">
    <source>
        <dbReference type="ARBA" id="ARBA00022777"/>
    </source>
</evidence>
<keyword evidence="7" id="KW-0723">Serine/threonine-protein kinase</keyword>
<dbReference type="PANTHER" id="PTHR11042:SF166">
    <property type="entry name" value="EUKARYOTIC TRANSLATION INITIATION FACTOR 2-ALPHA KINASE 3"/>
    <property type="match status" value="1"/>
</dbReference>
<dbReference type="SMART" id="SM00220">
    <property type="entry name" value="S_TKc"/>
    <property type="match status" value="1"/>
</dbReference>
<dbReference type="InterPro" id="IPR050339">
    <property type="entry name" value="CC_SR_Kinase"/>
</dbReference>
<keyword evidence="3" id="KW-0418">Kinase</keyword>
<reference evidence="9" key="2">
    <citation type="submission" date="2025-09" db="UniProtKB">
        <authorList>
            <consortium name="Ensembl"/>
        </authorList>
    </citation>
    <scope>IDENTIFICATION</scope>
</reference>
<dbReference type="PANTHER" id="PTHR11042">
    <property type="entry name" value="EUKARYOTIC TRANSLATION INITIATION FACTOR 2-ALPHA KINASE EIF2-ALPHA KINASE -RELATED"/>
    <property type="match status" value="1"/>
</dbReference>
<dbReference type="GeneTree" id="ENSGT00940000163863"/>
<evidence type="ECO:0000313" key="10">
    <source>
        <dbReference type="Proteomes" id="UP000694568"/>
    </source>
</evidence>
<dbReference type="InterPro" id="IPR000719">
    <property type="entry name" value="Prot_kinase_dom"/>
</dbReference>
<dbReference type="Pfam" id="PF00069">
    <property type="entry name" value="Pkinase"/>
    <property type="match status" value="1"/>
</dbReference>
<name>A0A8C9XGP5_SANLU</name>
<dbReference type="GO" id="GO:0005634">
    <property type="term" value="C:nucleus"/>
    <property type="evidence" value="ECO:0007669"/>
    <property type="project" value="TreeGrafter"/>
</dbReference>
<dbReference type="GO" id="GO:0004694">
    <property type="term" value="F:eukaryotic translation initiation factor 2alpha kinase activity"/>
    <property type="evidence" value="ECO:0007669"/>
    <property type="project" value="TreeGrafter"/>
</dbReference>
<dbReference type="InterPro" id="IPR008271">
    <property type="entry name" value="Ser/Thr_kinase_AS"/>
</dbReference>
<evidence type="ECO:0000256" key="5">
    <source>
        <dbReference type="ARBA" id="ARBA00037982"/>
    </source>
</evidence>
<evidence type="ECO:0000256" key="7">
    <source>
        <dbReference type="RuleBase" id="RU000304"/>
    </source>
</evidence>
<feature type="domain" description="Protein kinase" evidence="8">
    <location>
        <begin position="35"/>
        <end position="280"/>
    </location>
</feature>
<keyword evidence="2 6" id="KW-0547">Nucleotide-binding</keyword>
<reference evidence="9" key="1">
    <citation type="submission" date="2025-08" db="UniProtKB">
        <authorList>
            <consortium name="Ensembl"/>
        </authorList>
    </citation>
    <scope>IDENTIFICATION</scope>
</reference>
<evidence type="ECO:0000256" key="6">
    <source>
        <dbReference type="PROSITE-ProRule" id="PRU10141"/>
    </source>
</evidence>
<dbReference type="Gene3D" id="1.10.510.10">
    <property type="entry name" value="Transferase(Phosphotransferase) domain 1"/>
    <property type="match status" value="1"/>
</dbReference>
<dbReference type="GO" id="GO:0005524">
    <property type="term" value="F:ATP binding"/>
    <property type="evidence" value="ECO:0007669"/>
    <property type="project" value="UniProtKB-UniRule"/>
</dbReference>
<dbReference type="PROSITE" id="PS00108">
    <property type="entry name" value="PROTEIN_KINASE_ST"/>
    <property type="match status" value="1"/>
</dbReference>
<evidence type="ECO:0000256" key="4">
    <source>
        <dbReference type="ARBA" id="ARBA00022840"/>
    </source>
</evidence>
<evidence type="ECO:0000256" key="1">
    <source>
        <dbReference type="ARBA" id="ARBA00022679"/>
    </source>
</evidence>
<organism evidence="9 10">
    <name type="scientific">Sander lucioperca</name>
    <name type="common">Pike-perch</name>
    <name type="synonym">Perca lucioperca</name>
    <dbReference type="NCBI Taxonomy" id="283035"/>
    <lineage>
        <taxon>Eukaryota</taxon>
        <taxon>Metazoa</taxon>
        <taxon>Chordata</taxon>
        <taxon>Craniata</taxon>
        <taxon>Vertebrata</taxon>
        <taxon>Euteleostomi</taxon>
        <taxon>Actinopterygii</taxon>
        <taxon>Neopterygii</taxon>
        <taxon>Teleostei</taxon>
        <taxon>Neoteleostei</taxon>
        <taxon>Acanthomorphata</taxon>
        <taxon>Eupercaria</taxon>
        <taxon>Perciformes</taxon>
        <taxon>Percoidei</taxon>
        <taxon>Percidae</taxon>
        <taxon>Luciopercinae</taxon>
        <taxon>Sander</taxon>
    </lineage>
</organism>